<protein>
    <submittedName>
        <fullName evidence="3">Lactoylglutathione lyase</fullName>
    </submittedName>
</protein>
<gene>
    <name evidence="3" type="ORF">SAMN04488053_109119</name>
</gene>
<dbReference type="RefSeq" id="WP_090843481.1">
    <property type="nucleotide sequence ID" value="NZ_FNIL01000009.1"/>
</dbReference>
<dbReference type="AlphaFoldDB" id="A0A1H0I0F4"/>
<dbReference type="CDD" id="cd06587">
    <property type="entry name" value="VOC"/>
    <property type="match status" value="1"/>
</dbReference>
<dbReference type="GO" id="GO:0004493">
    <property type="term" value="F:methylmalonyl-CoA epimerase activity"/>
    <property type="evidence" value="ECO:0007669"/>
    <property type="project" value="TreeGrafter"/>
</dbReference>
<keyword evidence="3" id="KW-0456">Lyase</keyword>
<evidence type="ECO:0000259" key="2">
    <source>
        <dbReference type="PROSITE" id="PS51819"/>
    </source>
</evidence>
<name>A0A1H0I0F4_9BACI</name>
<keyword evidence="4" id="KW-1185">Reference proteome</keyword>
<dbReference type="InterPro" id="IPR051785">
    <property type="entry name" value="MMCE/EMCE_epimerase"/>
</dbReference>
<dbReference type="GO" id="GO:0046872">
    <property type="term" value="F:metal ion binding"/>
    <property type="evidence" value="ECO:0007669"/>
    <property type="project" value="UniProtKB-KW"/>
</dbReference>
<feature type="domain" description="VOC" evidence="2">
    <location>
        <begin position="4"/>
        <end position="126"/>
    </location>
</feature>
<dbReference type="InterPro" id="IPR029068">
    <property type="entry name" value="Glyas_Bleomycin-R_OHBP_Dase"/>
</dbReference>
<reference evidence="4" key="1">
    <citation type="submission" date="2016-10" db="EMBL/GenBank/DDBJ databases">
        <authorList>
            <person name="Varghese N."/>
            <person name="Submissions S."/>
        </authorList>
    </citation>
    <scope>NUCLEOTIDE SEQUENCE [LARGE SCALE GENOMIC DNA]</scope>
    <source>
        <strain evidence="4">CGMCC 1.10369</strain>
    </source>
</reference>
<dbReference type="EMBL" id="FNIL01000009">
    <property type="protein sequence ID" value="SDO24839.1"/>
    <property type="molecule type" value="Genomic_DNA"/>
</dbReference>
<dbReference type="PROSITE" id="PS51819">
    <property type="entry name" value="VOC"/>
    <property type="match status" value="1"/>
</dbReference>
<keyword evidence="1" id="KW-0479">Metal-binding</keyword>
<dbReference type="SUPFAM" id="SSF54593">
    <property type="entry name" value="Glyoxalase/Bleomycin resistance protein/Dihydroxybiphenyl dioxygenase"/>
    <property type="match status" value="1"/>
</dbReference>
<dbReference type="InterPro" id="IPR004360">
    <property type="entry name" value="Glyas_Fos-R_dOase_dom"/>
</dbReference>
<organism evidence="3 4">
    <name type="scientific">Alkalicoccus daliensis</name>
    <dbReference type="NCBI Taxonomy" id="745820"/>
    <lineage>
        <taxon>Bacteria</taxon>
        <taxon>Bacillati</taxon>
        <taxon>Bacillota</taxon>
        <taxon>Bacilli</taxon>
        <taxon>Bacillales</taxon>
        <taxon>Bacillaceae</taxon>
        <taxon>Alkalicoccus</taxon>
    </lineage>
</organism>
<sequence>MINGIAHTAFTVADMKKSLYFYCEVLGLEHAFQVKKENGEPWIEYVKVAPKQYIELFHGGKTSHTPAADEIGPHHFCLLVDNVEEVAAELKKKGLALTVEPKRGLGKNEQCWINDPDGNKIEFLQPDSDSPHNQ</sequence>
<dbReference type="InterPro" id="IPR037523">
    <property type="entry name" value="VOC_core"/>
</dbReference>
<dbReference type="OrthoDB" id="9800322at2"/>
<evidence type="ECO:0000313" key="3">
    <source>
        <dbReference type="EMBL" id="SDO24839.1"/>
    </source>
</evidence>
<dbReference type="GO" id="GO:0004462">
    <property type="term" value="F:lactoylglutathione lyase activity"/>
    <property type="evidence" value="ECO:0007669"/>
    <property type="project" value="InterPro"/>
</dbReference>
<dbReference type="PANTHER" id="PTHR43048">
    <property type="entry name" value="METHYLMALONYL-COA EPIMERASE"/>
    <property type="match status" value="1"/>
</dbReference>
<proteinExistence type="predicted"/>
<evidence type="ECO:0000313" key="4">
    <source>
        <dbReference type="Proteomes" id="UP000198778"/>
    </source>
</evidence>
<evidence type="ECO:0000256" key="1">
    <source>
        <dbReference type="ARBA" id="ARBA00022723"/>
    </source>
</evidence>
<dbReference type="GO" id="GO:0046491">
    <property type="term" value="P:L-methylmalonyl-CoA metabolic process"/>
    <property type="evidence" value="ECO:0007669"/>
    <property type="project" value="TreeGrafter"/>
</dbReference>
<dbReference type="Pfam" id="PF00903">
    <property type="entry name" value="Glyoxalase"/>
    <property type="match status" value="1"/>
</dbReference>
<dbReference type="PANTHER" id="PTHR43048:SF3">
    <property type="entry name" value="METHYLMALONYL-COA EPIMERASE, MITOCHONDRIAL"/>
    <property type="match status" value="1"/>
</dbReference>
<dbReference type="Proteomes" id="UP000198778">
    <property type="component" value="Unassembled WGS sequence"/>
</dbReference>
<dbReference type="Gene3D" id="3.10.180.10">
    <property type="entry name" value="2,3-Dihydroxybiphenyl 1,2-Dioxygenase, domain 1"/>
    <property type="match status" value="1"/>
</dbReference>
<accession>A0A1H0I0F4</accession>
<dbReference type="PROSITE" id="PS00934">
    <property type="entry name" value="GLYOXALASE_I_1"/>
    <property type="match status" value="1"/>
</dbReference>
<dbReference type="InterPro" id="IPR018146">
    <property type="entry name" value="Glyoxalase_1_CS"/>
</dbReference>
<dbReference type="STRING" id="745820.SAMN04488053_109119"/>